<dbReference type="Proteomes" id="UP000195139">
    <property type="component" value="Unassembled WGS sequence"/>
</dbReference>
<proteinExistence type="predicted"/>
<reference evidence="2" key="1">
    <citation type="submission" date="2017-05" db="EMBL/GenBank/DDBJ databases">
        <title>The Genome Sequence of Enterococcus sp. 4G2_DIV0659.</title>
        <authorList>
            <consortium name="The Broad Institute Genomics Platform"/>
            <consortium name="The Broad Institute Genomic Center for Infectious Diseases"/>
            <person name="Earl A."/>
            <person name="Manson A."/>
            <person name="Schwartman J."/>
            <person name="Gilmore M."/>
            <person name="Abouelleil A."/>
            <person name="Cao P."/>
            <person name="Chapman S."/>
            <person name="Cusick C."/>
            <person name="Shea T."/>
            <person name="Young S."/>
            <person name="Neafsey D."/>
            <person name="Nusbaum C."/>
            <person name="Birren B."/>
        </authorList>
    </citation>
    <scope>NUCLEOTIDE SEQUENCE [LARGE SCALE GENOMIC DNA]</scope>
    <source>
        <strain evidence="2">4G2_DIV0659</strain>
    </source>
</reference>
<keyword evidence="3" id="KW-1185">Reference proteome</keyword>
<comment type="caution">
    <text evidence="2">The sequence shown here is derived from an EMBL/GenBank/DDBJ whole genome shotgun (WGS) entry which is preliminary data.</text>
</comment>
<dbReference type="EMBL" id="NGLE01000004">
    <property type="protein sequence ID" value="OTO05584.1"/>
    <property type="molecule type" value="Genomic_DNA"/>
</dbReference>
<gene>
    <name evidence="1" type="ORF">A5880_000481</name>
    <name evidence="2" type="ORF">A5880_002757</name>
</gene>
<evidence type="ECO:0000313" key="2">
    <source>
        <dbReference type="EMBL" id="OTO05584.1"/>
    </source>
</evidence>
<dbReference type="OrthoDB" id="2184907at2"/>
<accession>A0A242C5P9</accession>
<protein>
    <submittedName>
        <fullName evidence="2">Uncharacterized protein</fullName>
    </submittedName>
</protein>
<evidence type="ECO:0000313" key="1">
    <source>
        <dbReference type="EMBL" id="MEI5992942.1"/>
    </source>
</evidence>
<sequence length="102" mass="12280">MKKELHNLKAIPYQDITDLQGLLDRLDSWQEPLAVLDHFFQFRTGPINKKKVIKEYYACGHLFHAFFTEFIRLMEAEQVKIEKLDRERKVTTHFIKQCKKNE</sequence>
<dbReference type="RefSeq" id="WP_086331617.1">
    <property type="nucleotide sequence ID" value="NZ_NGLE02000001.1"/>
</dbReference>
<evidence type="ECO:0000313" key="3">
    <source>
        <dbReference type="Proteomes" id="UP000195139"/>
    </source>
</evidence>
<name>A0A242C5P9_9ENTE</name>
<dbReference type="AlphaFoldDB" id="A0A242C5P9"/>
<dbReference type="EMBL" id="NGLE02000001">
    <property type="protein sequence ID" value="MEI5992942.1"/>
    <property type="molecule type" value="Genomic_DNA"/>
</dbReference>
<organism evidence="2">
    <name type="scientific">Candidatus Enterococcus mansonii</name>
    <dbReference type="NCBI Taxonomy" id="1834181"/>
    <lineage>
        <taxon>Bacteria</taxon>
        <taxon>Bacillati</taxon>
        <taxon>Bacillota</taxon>
        <taxon>Bacilli</taxon>
        <taxon>Lactobacillales</taxon>
        <taxon>Enterococcaceae</taxon>
        <taxon>Enterococcus</taxon>
    </lineage>
</organism>
<reference evidence="1 3" key="2">
    <citation type="submission" date="2018-07" db="EMBL/GenBank/DDBJ databases">
        <title>The Genome Sequence of Enterococcus sp. DIV0659b.</title>
        <authorList>
            <consortium name="The Broad Institute Genomics Platform"/>
            <consortium name="The Broad Institute Genomic Center for Infectious Diseases"/>
            <person name="Earl A."/>
            <person name="Manson A."/>
            <person name="Schwartman J."/>
            <person name="Gilmore M."/>
            <person name="Abouelleil A."/>
            <person name="Cao P."/>
            <person name="Chapman S."/>
            <person name="Cusick C."/>
            <person name="Shea T."/>
            <person name="Young S."/>
            <person name="Neafsey D."/>
            <person name="Nusbaum C."/>
            <person name="Birren B."/>
        </authorList>
    </citation>
    <scope>NUCLEOTIDE SEQUENCE [LARGE SCALE GENOMIC DNA]</scope>
    <source>
        <strain evidence="1 3">4G2_DIV0659</strain>
    </source>
</reference>